<dbReference type="SUPFAM" id="SSF49854">
    <property type="entry name" value="Spermadhesin, CUB domain"/>
    <property type="match status" value="1"/>
</dbReference>
<name>A0ABN8QPK9_9CNID</name>
<dbReference type="Pfam" id="PF00431">
    <property type="entry name" value="CUB"/>
    <property type="match status" value="1"/>
</dbReference>
<comment type="caution">
    <text evidence="3">Lacks conserved residue(s) required for the propagation of feature annotation.</text>
</comment>
<keyword evidence="6" id="KW-1185">Reference proteome</keyword>
<evidence type="ECO:0000256" key="3">
    <source>
        <dbReference type="PROSITE-ProRule" id="PRU00059"/>
    </source>
</evidence>
<dbReference type="PROSITE" id="PS01180">
    <property type="entry name" value="CUB"/>
    <property type="match status" value="1"/>
</dbReference>
<dbReference type="Proteomes" id="UP001159405">
    <property type="component" value="Unassembled WGS sequence"/>
</dbReference>
<dbReference type="EMBL" id="CALNXK010000137">
    <property type="protein sequence ID" value="CAH3166567.1"/>
    <property type="molecule type" value="Genomic_DNA"/>
</dbReference>
<protein>
    <recommendedName>
        <fullName evidence="4">CUB domain-containing protein</fullName>
    </recommendedName>
</protein>
<evidence type="ECO:0000259" key="4">
    <source>
        <dbReference type="PROSITE" id="PS01180"/>
    </source>
</evidence>
<sequence length="346" mass="36985">MENMQWARGLFPLFLTTCTWVLMTSPAVCFLDHSSSKASSVLLISMSSIVAGQNTATVPSLSSVSMSSSKVFHSSTLALSSSSFVALSSGMAKELSTPALPLGSSKLVSSLPVVSKSVARLSRSSRSESSSVAMNSSWAFEQGTSAVTSVSSLLLSSSTISTSSLQQSHLTAVVVGTTLEIDKSTPETPSPSSMLLPSSTVGSQQSECPTMAFLNETSGVITSPFYPRDYPNAVTCRWKITASRGKRIKLVITDMYLEWGGNHCPYDYLRIQNGFLYDSGVPCEPMCGRLTGNLTFYSFRETLTVLFVTDGSVTYRGFNATFIQLHFAGIPYTGAPSTNDSEITPT</sequence>
<dbReference type="SMART" id="SM00042">
    <property type="entry name" value="CUB"/>
    <property type="match status" value="1"/>
</dbReference>
<comment type="caution">
    <text evidence="5">The sequence shown here is derived from an EMBL/GenBank/DDBJ whole genome shotgun (WGS) entry which is preliminary data.</text>
</comment>
<feature type="domain" description="CUB" evidence="4">
    <location>
        <begin position="208"/>
        <end position="325"/>
    </location>
</feature>
<keyword evidence="2" id="KW-1015">Disulfide bond</keyword>
<evidence type="ECO:0000313" key="5">
    <source>
        <dbReference type="EMBL" id="CAH3166567.1"/>
    </source>
</evidence>
<evidence type="ECO:0000313" key="6">
    <source>
        <dbReference type="Proteomes" id="UP001159405"/>
    </source>
</evidence>
<organism evidence="5 6">
    <name type="scientific">Porites lobata</name>
    <dbReference type="NCBI Taxonomy" id="104759"/>
    <lineage>
        <taxon>Eukaryota</taxon>
        <taxon>Metazoa</taxon>
        <taxon>Cnidaria</taxon>
        <taxon>Anthozoa</taxon>
        <taxon>Hexacorallia</taxon>
        <taxon>Scleractinia</taxon>
        <taxon>Fungiina</taxon>
        <taxon>Poritidae</taxon>
        <taxon>Porites</taxon>
    </lineage>
</organism>
<evidence type="ECO:0000256" key="1">
    <source>
        <dbReference type="ARBA" id="ARBA00022737"/>
    </source>
</evidence>
<evidence type="ECO:0000256" key="2">
    <source>
        <dbReference type="ARBA" id="ARBA00023157"/>
    </source>
</evidence>
<dbReference type="InterPro" id="IPR000859">
    <property type="entry name" value="CUB_dom"/>
</dbReference>
<dbReference type="PANTHER" id="PTHR24251">
    <property type="entry name" value="OVOCHYMASE-RELATED"/>
    <property type="match status" value="1"/>
</dbReference>
<keyword evidence="1" id="KW-0677">Repeat</keyword>
<proteinExistence type="predicted"/>
<reference evidence="5 6" key="1">
    <citation type="submission" date="2022-05" db="EMBL/GenBank/DDBJ databases">
        <authorList>
            <consortium name="Genoscope - CEA"/>
            <person name="William W."/>
        </authorList>
    </citation>
    <scope>NUCLEOTIDE SEQUENCE [LARGE SCALE GENOMIC DNA]</scope>
</reference>
<accession>A0ABN8QPK9</accession>
<dbReference type="CDD" id="cd00041">
    <property type="entry name" value="CUB"/>
    <property type="match status" value="1"/>
</dbReference>
<dbReference type="InterPro" id="IPR035914">
    <property type="entry name" value="Sperma_CUB_dom_sf"/>
</dbReference>
<feature type="non-terminal residue" evidence="5">
    <location>
        <position position="346"/>
    </location>
</feature>
<gene>
    <name evidence="5" type="ORF">PLOB_00007730</name>
</gene>
<dbReference type="Gene3D" id="2.60.120.290">
    <property type="entry name" value="Spermadhesin, CUB domain"/>
    <property type="match status" value="1"/>
</dbReference>